<proteinExistence type="predicted"/>
<name>B6A9Q3_CRYMR</name>
<reference evidence="2" key="1">
    <citation type="submission" date="2008-06" db="EMBL/GenBank/DDBJ databases">
        <authorList>
            <person name="Lorenzi H."/>
            <person name="Inman J."/>
            <person name="Miller J."/>
            <person name="Schobel S."/>
            <person name="Amedeo P."/>
            <person name="Caler E.V."/>
            <person name="da Silva J."/>
        </authorList>
    </citation>
    <scope>NUCLEOTIDE SEQUENCE [LARGE SCALE GENOMIC DNA]</scope>
    <source>
        <strain evidence="2">RN66</strain>
    </source>
</reference>
<dbReference type="VEuPathDB" id="CryptoDB:CMU_040130"/>
<accession>B6A9Q3</accession>
<feature type="transmembrane region" description="Helical" evidence="1">
    <location>
        <begin position="101"/>
        <end position="124"/>
    </location>
</feature>
<evidence type="ECO:0000256" key="1">
    <source>
        <dbReference type="SAM" id="Phobius"/>
    </source>
</evidence>
<evidence type="ECO:0000313" key="2">
    <source>
        <dbReference type="EMBL" id="EEA04944.1"/>
    </source>
</evidence>
<dbReference type="Proteomes" id="UP000001460">
    <property type="component" value="Unassembled WGS sequence"/>
</dbReference>
<keyword evidence="3" id="KW-1185">Reference proteome</keyword>
<feature type="transmembrane region" description="Helical" evidence="1">
    <location>
        <begin position="130"/>
        <end position="154"/>
    </location>
</feature>
<dbReference type="EMBL" id="DS989726">
    <property type="protein sequence ID" value="EEA04944.1"/>
    <property type="molecule type" value="Genomic_DNA"/>
</dbReference>
<dbReference type="GeneID" id="6994656"/>
<dbReference type="AlphaFoldDB" id="B6A9Q3"/>
<sequence>MKIKKIKYAKSTREKLRRFLDKIIKTNLFIIVTFITCILSLVLVIFPCIYTHNGDKYGISIPLLYSRSYIDFVLLTLIIIHTLDSELNAESLKYYNRSKSLLVTLISSLIATFASIITAIIGTLEVSKSLITVTMIIASAGELVVIIYLGSYIYSWFNAGRSEVNISLLQQTSNDVMEPAIV</sequence>
<keyword evidence="1" id="KW-0812">Transmembrane</keyword>
<evidence type="ECO:0000313" key="3">
    <source>
        <dbReference type="Proteomes" id="UP000001460"/>
    </source>
</evidence>
<dbReference type="OrthoDB" id="10304176at2759"/>
<gene>
    <name evidence="2" type="ORF">CMU_040130</name>
</gene>
<keyword evidence="1" id="KW-1133">Transmembrane helix</keyword>
<organism evidence="2 3">
    <name type="scientific">Cryptosporidium muris (strain RN66)</name>
    <dbReference type="NCBI Taxonomy" id="441375"/>
    <lineage>
        <taxon>Eukaryota</taxon>
        <taxon>Sar</taxon>
        <taxon>Alveolata</taxon>
        <taxon>Apicomplexa</taxon>
        <taxon>Conoidasida</taxon>
        <taxon>Coccidia</taxon>
        <taxon>Eucoccidiorida</taxon>
        <taxon>Eimeriorina</taxon>
        <taxon>Cryptosporidiidae</taxon>
        <taxon>Cryptosporidium</taxon>
    </lineage>
</organism>
<protein>
    <submittedName>
        <fullName evidence="2">Uncharacterized protein</fullName>
    </submittedName>
</protein>
<keyword evidence="1" id="KW-0472">Membrane</keyword>
<dbReference type="RefSeq" id="XP_002139293.1">
    <property type="nucleotide sequence ID" value="XM_002139257.1"/>
</dbReference>
<feature type="transmembrane region" description="Helical" evidence="1">
    <location>
        <begin position="28"/>
        <end position="52"/>
    </location>
</feature>
<feature type="transmembrane region" description="Helical" evidence="1">
    <location>
        <begin position="64"/>
        <end position="80"/>
    </location>
</feature>